<dbReference type="EMBL" id="JABWAB010000003">
    <property type="protein sequence ID" value="KAF6057839.1"/>
    <property type="molecule type" value="Genomic_DNA"/>
</dbReference>
<protein>
    <submittedName>
        <fullName evidence="1">Uncharacterized protein</fullName>
    </submittedName>
</protein>
<organism evidence="1 2">
    <name type="scientific">Candida parapsilosis</name>
    <name type="common">Yeast</name>
    <dbReference type="NCBI Taxonomy" id="5480"/>
    <lineage>
        <taxon>Eukaryota</taxon>
        <taxon>Fungi</taxon>
        <taxon>Dikarya</taxon>
        <taxon>Ascomycota</taxon>
        <taxon>Saccharomycotina</taxon>
        <taxon>Pichiomycetes</taxon>
        <taxon>Debaryomycetaceae</taxon>
        <taxon>Candida/Lodderomyces clade</taxon>
        <taxon>Candida</taxon>
    </lineage>
</organism>
<sequence length="77" mass="8882">MSPMMSTFKGLVAGAVITPIIAKYIIAPRMFDPNVMKEIHYIQKELDFVGWNVRHMEEERGVREDDLYTPATYYAQG</sequence>
<name>A0A8X7NNP6_CANPA</name>
<comment type="caution">
    <text evidence="1">The sequence shown here is derived from an EMBL/GenBank/DDBJ whole genome shotgun (WGS) entry which is preliminary data.</text>
</comment>
<dbReference type="AlphaFoldDB" id="A0A8X7NNP6"/>
<dbReference type="Proteomes" id="UP000590412">
    <property type="component" value="Unassembled WGS sequence"/>
</dbReference>
<gene>
    <name evidence="1" type="ORF">FOB60_002394</name>
</gene>
<accession>A0A8X7NNP6</accession>
<evidence type="ECO:0000313" key="2">
    <source>
        <dbReference type="Proteomes" id="UP000590412"/>
    </source>
</evidence>
<proteinExistence type="predicted"/>
<reference evidence="1" key="1">
    <citation type="submission" date="2020-03" db="EMBL/GenBank/DDBJ databases">
        <title>FDA dAtabase for Regulatory Grade micrObial Sequences (FDA-ARGOS): Supporting development and validation of Infectious Disease Dx tests.</title>
        <authorList>
            <person name="Campos J."/>
            <person name="Goldberg B."/>
            <person name="Tallon L."/>
            <person name="Sadzewicz L."/>
            <person name="Vavikolanu K."/>
            <person name="Mehta A."/>
            <person name="Aluvathingal J."/>
            <person name="Nadendla S."/>
            <person name="Nandy P."/>
            <person name="Geyer C."/>
            <person name="Yan Y."/>
            <person name="Sichtig H."/>
        </authorList>
    </citation>
    <scope>NUCLEOTIDE SEQUENCE [LARGE SCALE GENOMIC DNA]</scope>
    <source>
        <strain evidence="1">FDAARGOS_652</strain>
    </source>
</reference>
<evidence type="ECO:0000313" key="1">
    <source>
        <dbReference type="EMBL" id="KAF6057839.1"/>
    </source>
</evidence>